<dbReference type="GO" id="GO:0005739">
    <property type="term" value="C:mitochondrion"/>
    <property type="evidence" value="ECO:0007669"/>
    <property type="project" value="UniProtKB-SubCell"/>
</dbReference>
<feature type="region of interest" description="Disordered" evidence="6">
    <location>
        <begin position="27"/>
        <end position="49"/>
    </location>
</feature>
<accession>A0A5C3QWU9</accession>
<evidence type="ECO:0000256" key="2">
    <source>
        <dbReference type="ARBA" id="ARBA00010901"/>
    </source>
</evidence>
<comment type="similarity">
    <text evidence="2 4">Belongs to the ATPase inhibitor family.</text>
</comment>
<comment type="function">
    <text evidence="4">Inhibits the enzyme activity of ATPase.</text>
</comment>
<dbReference type="GO" id="GO:0042030">
    <property type="term" value="F:ATPase inhibitor activity"/>
    <property type="evidence" value="ECO:0007669"/>
    <property type="project" value="InterPro"/>
</dbReference>
<keyword evidence="8" id="KW-1185">Reference proteome</keyword>
<protein>
    <recommendedName>
        <fullName evidence="4">ATPase inhibitor, mitochondrial</fullName>
    </recommendedName>
</protein>
<dbReference type="InterPro" id="IPR007648">
    <property type="entry name" value="ATPase_inhibitor_mt"/>
</dbReference>
<reference evidence="7 8" key="1">
    <citation type="journal article" date="2019" name="Nat. Ecol. Evol.">
        <title>Megaphylogeny resolves global patterns of mushroom evolution.</title>
        <authorList>
            <person name="Varga T."/>
            <person name="Krizsan K."/>
            <person name="Foldi C."/>
            <person name="Dima B."/>
            <person name="Sanchez-Garcia M."/>
            <person name="Sanchez-Ramirez S."/>
            <person name="Szollosi G.J."/>
            <person name="Szarkandi J.G."/>
            <person name="Papp V."/>
            <person name="Albert L."/>
            <person name="Andreopoulos W."/>
            <person name="Angelini C."/>
            <person name="Antonin V."/>
            <person name="Barry K.W."/>
            <person name="Bougher N.L."/>
            <person name="Buchanan P."/>
            <person name="Buyck B."/>
            <person name="Bense V."/>
            <person name="Catcheside P."/>
            <person name="Chovatia M."/>
            <person name="Cooper J."/>
            <person name="Damon W."/>
            <person name="Desjardin D."/>
            <person name="Finy P."/>
            <person name="Geml J."/>
            <person name="Haridas S."/>
            <person name="Hughes K."/>
            <person name="Justo A."/>
            <person name="Karasinski D."/>
            <person name="Kautmanova I."/>
            <person name="Kiss B."/>
            <person name="Kocsube S."/>
            <person name="Kotiranta H."/>
            <person name="LaButti K.M."/>
            <person name="Lechner B.E."/>
            <person name="Liimatainen K."/>
            <person name="Lipzen A."/>
            <person name="Lukacs Z."/>
            <person name="Mihaltcheva S."/>
            <person name="Morgado L.N."/>
            <person name="Niskanen T."/>
            <person name="Noordeloos M.E."/>
            <person name="Ohm R.A."/>
            <person name="Ortiz-Santana B."/>
            <person name="Ovrebo C."/>
            <person name="Racz N."/>
            <person name="Riley R."/>
            <person name="Savchenko A."/>
            <person name="Shiryaev A."/>
            <person name="Soop K."/>
            <person name="Spirin V."/>
            <person name="Szebenyi C."/>
            <person name="Tomsovsky M."/>
            <person name="Tulloss R.E."/>
            <person name="Uehling J."/>
            <person name="Grigoriev I.V."/>
            <person name="Vagvolgyi C."/>
            <person name="Papp T."/>
            <person name="Martin F.M."/>
            <person name="Miettinen O."/>
            <person name="Hibbett D.S."/>
            <person name="Nagy L.G."/>
        </authorList>
    </citation>
    <scope>NUCLEOTIDE SEQUENCE [LARGE SCALE GENOMIC DNA]</scope>
    <source>
        <strain evidence="7 8">CBS 309.79</strain>
    </source>
</reference>
<evidence type="ECO:0000256" key="1">
    <source>
        <dbReference type="ARBA" id="ARBA00004173"/>
    </source>
</evidence>
<dbReference type="Proteomes" id="UP000305067">
    <property type="component" value="Unassembled WGS sequence"/>
</dbReference>
<evidence type="ECO:0000313" key="8">
    <source>
        <dbReference type="Proteomes" id="UP000305067"/>
    </source>
</evidence>
<dbReference type="STRING" id="1884261.A0A5C3QWU9"/>
<evidence type="ECO:0000256" key="5">
    <source>
        <dbReference type="SAM" id="Coils"/>
    </source>
</evidence>
<name>A0A5C3QWU9_9AGAR</name>
<dbReference type="OrthoDB" id="5532350at2759"/>
<dbReference type="EMBL" id="ML178821">
    <property type="protein sequence ID" value="TFL02834.1"/>
    <property type="molecule type" value="Genomic_DNA"/>
</dbReference>
<comment type="subcellular location">
    <subcellularLocation>
        <location evidence="1">Mitochondrion</location>
    </subcellularLocation>
</comment>
<proteinExistence type="inferred from homology"/>
<dbReference type="AlphaFoldDB" id="A0A5C3QWU9"/>
<dbReference type="Gene3D" id="1.20.5.500">
    <property type="entry name" value="Single helix bin"/>
    <property type="match status" value="1"/>
</dbReference>
<dbReference type="Pfam" id="PF04568">
    <property type="entry name" value="IATP"/>
    <property type="match status" value="1"/>
</dbReference>
<feature type="compositionally biased region" description="Basic and acidic residues" evidence="6">
    <location>
        <begin position="39"/>
        <end position="49"/>
    </location>
</feature>
<evidence type="ECO:0000313" key="7">
    <source>
        <dbReference type="EMBL" id="TFL02834.1"/>
    </source>
</evidence>
<sequence length="87" mass="10041">MLSRLAFNSTRRVASARTAFAVRTYAGRSDGSVAQSDTFNKREKAHEDQYVREHEKQVLEKLRKSIEEKKNELSKLEAEAEKAKEQK</sequence>
<dbReference type="SUPFAM" id="SSF64602">
    <property type="entry name" value="F1 ATPase inhibitor, IF1, C-terminal domain"/>
    <property type="match status" value="1"/>
</dbReference>
<gene>
    <name evidence="7" type="ORF">BDV98DRAFT_603205</name>
</gene>
<keyword evidence="5" id="KW-0175">Coiled coil</keyword>
<evidence type="ECO:0000256" key="4">
    <source>
        <dbReference type="RuleBase" id="RU368087"/>
    </source>
</evidence>
<feature type="coiled-coil region" evidence="5">
    <location>
        <begin position="52"/>
        <end position="86"/>
    </location>
</feature>
<evidence type="ECO:0000256" key="6">
    <source>
        <dbReference type="SAM" id="MobiDB-lite"/>
    </source>
</evidence>
<keyword evidence="3" id="KW-0496">Mitochondrion</keyword>
<organism evidence="7 8">
    <name type="scientific">Pterulicium gracile</name>
    <dbReference type="NCBI Taxonomy" id="1884261"/>
    <lineage>
        <taxon>Eukaryota</taxon>
        <taxon>Fungi</taxon>
        <taxon>Dikarya</taxon>
        <taxon>Basidiomycota</taxon>
        <taxon>Agaricomycotina</taxon>
        <taxon>Agaricomycetes</taxon>
        <taxon>Agaricomycetidae</taxon>
        <taxon>Agaricales</taxon>
        <taxon>Pleurotineae</taxon>
        <taxon>Pterulaceae</taxon>
        <taxon>Pterulicium</taxon>
    </lineage>
</organism>
<evidence type="ECO:0000256" key="3">
    <source>
        <dbReference type="ARBA" id="ARBA00023128"/>
    </source>
</evidence>